<dbReference type="InterPro" id="IPR011701">
    <property type="entry name" value="MFS"/>
</dbReference>
<sequence>MNSYRWVVLAMYILAGIVSQIMWITFSPILPIVEEIYSVGDAEVGLLSAVFPIVFIVLALPVGYYVDRRGFRKAVLLGSAFFAVFGLLRAFAATFEMLLAFQTLTAVGQPFIFNSILSRAGSLPRRQDLQLVWGASPFSYEQLSASA</sequence>
<evidence type="ECO:0000313" key="7">
    <source>
        <dbReference type="EMBL" id="AAB89143.1"/>
    </source>
</evidence>
<dbReference type="PANTHER" id="PTHR10924">
    <property type="entry name" value="MAJOR FACILITATOR SUPERFAMILY PROTEIN-RELATED"/>
    <property type="match status" value="1"/>
</dbReference>
<proteinExistence type="predicted"/>
<evidence type="ECO:0000259" key="6">
    <source>
        <dbReference type="PROSITE" id="PS50850"/>
    </source>
</evidence>
<dbReference type="GeneID" id="77136224"/>
<dbReference type="HOGENOM" id="CLU_1763769_0_0_2"/>
<keyword evidence="8" id="KW-1185">Reference proteome</keyword>
<comment type="subcellular location">
    <subcellularLocation>
        <location evidence="1">Membrane</location>
        <topology evidence="1">Multi-pass membrane protein</topology>
    </subcellularLocation>
</comment>
<organism evidence="7 8">
    <name type="scientific">Archaeoglobus fulgidus (strain ATCC 49558 / DSM 4304 / JCM 9628 / NBRC 100126 / VC-16)</name>
    <dbReference type="NCBI Taxonomy" id="224325"/>
    <lineage>
        <taxon>Archaea</taxon>
        <taxon>Methanobacteriati</taxon>
        <taxon>Methanobacteriota</taxon>
        <taxon>Archaeoglobi</taxon>
        <taxon>Archaeoglobales</taxon>
        <taxon>Archaeoglobaceae</taxon>
        <taxon>Archaeoglobus</taxon>
    </lineage>
</organism>
<dbReference type="Pfam" id="PF07690">
    <property type="entry name" value="MFS_1"/>
    <property type="match status" value="1"/>
</dbReference>
<keyword evidence="2 5" id="KW-0812">Transmembrane</keyword>
<gene>
    <name evidence="7" type="ordered locus">AF_2103</name>
</gene>
<evidence type="ECO:0000256" key="4">
    <source>
        <dbReference type="ARBA" id="ARBA00023136"/>
    </source>
</evidence>
<dbReference type="KEGG" id="afu:AF_2103"/>
<dbReference type="RefSeq" id="WP_010879594.1">
    <property type="nucleotide sequence ID" value="NC_000917.1"/>
</dbReference>
<dbReference type="EMBL" id="AE000782">
    <property type="protein sequence ID" value="AAB89143.1"/>
    <property type="molecule type" value="Genomic_DNA"/>
</dbReference>
<feature type="transmembrane region" description="Helical" evidence="5">
    <location>
        <begin position="74"/>
        <end position="92"/>
    </location>
</feature>
<evidence type="ECO:0000256" key="1">
    <source>
        <dbReference type="ARBA" id="ARBA00004141"/>
    </source>
</evidence>
<dbReference type="OrthoDB" id="268895at2157"/>
<feature type="transmembrane region" description="Helical" evidence="5">
    <location>
        <begin position="7"/>
        <end position="26"/>
    </location>
</feature>
<reference evidence="7 8" key="1">
    <citation type="journal article" date="1997" name="Nature">
        <title>The complete genome sequence of the hyperthermophilic, sulphate-reducing archaeon Archaeoglobus fulgidus.</title>
        <authorList>
            <person name="Klenk H.P."/>
            <person name="Clayton R.A."/>
            <person name="Tomb J."/>
            <person name="White O."/>
            <person name="Nelson K.E."/>
            <person name="Ketchum K.A."/>
            <person name="Dodson R.J."/>
            <person name="Gwinn M."/>
            <person name="Hickey E.K."/>
            <person name="Peterson J.D."/>
            <person name="Richardson D.L."/>
            <person name="Kerlavage A.R."/>
            <person name="Graham D.E."/>
            <person name="Kyrpides N.C."/>
            <person name="Fleischmann R.D."/>
            <person name="Quackenbush J."/>
            <person name="Lee N.H."/>
            <person name="Sutton G.G."/>
            <person name="Gill S."/>
            <person name="Kirkness E.F."/>
            <person name="Dougherty B.A."/>
            <person name="McKenney K."/>
            <person name="Adams M.D."/>
            <person name="Loftus B."/>
            <person name="Peterson S."/>
            <person name="Reich C.I."/>
            <person name="McNeil L.K."/>
            <person name="Badger J.H."/>
            <person name="Glodek A."/>
            <person name="Zhou L."/>
            <person name="Overbeek R."/>
            <person name="Gocayne J.D."/>
            <person name="Weidman J.F."/>
            <person name="McDonald L."/>
            <person name="Utterback T."/>
            <person name="Cotton M.D."/>
            <person name="Spriggs T."/>
            <person name="Artiach P."/>
            <person name="Kaine B.P."/>
            <person name="Sykes S.M."/>
            <person name="Sadow P.W."/>
            <person name="D'Andrea K.P."/>
            <person name="Bowman C."/>
            <person name="Fujii C."/>
            <person name="Garland S.A."/>
            <person name="Mason T.M."/>
            <person name="Olsen G.J."/>
            <person name="Fraser C.M."/>
            <person name="Smith H.O."/>
            <person name="Woese C.R."/>
            <person name="Venter J.C."/>
        </authorList>
    </citation>
    <scope>NUCLEOTIDE SEQUENCE [LARGE SCALE GENOMIC DNA]</scope>
    <source>
        <strain evidence="8">ATCC 49558 / DSM 4304 / JCM 9628 / NBRC 100126 / VC-16</strain>
    </source>
</reference>
<dbReference type="EnsemblBacteria" id="AAB89143">
    <property type="protein sequence ID" value="AAB89143"/>
    <property type="gene ID" value="AF_2103"/>
</dbReference>
<dbReference type="Gene3D" id="1.20.1250.20">
    <property type="entry name" value="MFS general substrate transporter like domains"/>
    <property type="match status" value="1"/>
</dbReference>
<evidence type="ECO:0000313" key="8">
    <source>
        <dbReference type="Proteomes" id="UP000002199"/>
    </source>
</evidence>
<dbReference type="GeneID" id="80263354"/>
<keyword evidence="3 5" id="KW-1133">Transmembrane helix</keyword>
<dbReference type="InterPro" id="IPR020846">
    <property type="entry name" value="MFS_dom"/>
</dbReference>
<dbReference type="AlphaFoldDB" id="O28177"/>
<dbReference type="GO" id="GO:0016020">
    <property type="term" value="C:membrane"/>
    <property type="evidence" value="ECO:0007669"/>
    <property type="project" value="UniProtKB-SubCell"/>
</dbReference>
<dbReference type="PANTHER" id="PTHR10924:SF6">
    <property type="entry name" value="SOLUTE CARRIER FAMILY 49 MEMBER A3"/>
    <property type="match status" value="1"/>
</dbReference>
<name>O28177_ARCFU</name>
<dbReference type="GO" id="GO:0022857">
    <property type="term" value="F:transmembrane transporter activity"/>
    <property type="evidence" value="ECO:0007669"/>
    <property type="project" value="InterPro"/>
</dbReference>
<keyword evidence="4 5" id="KW-0472">Membrane</keyword>
<dbReference type="InterPro" id="IPR036259">
    <property type="entry name" value="MFS_trans_sf"/>
</dbReference>
<dbReference type="PaxDb" id="224325-AF_2103"/>
<dbReference type="InterPro" id="IPR049680">
    <property type="entry name" value="FLVCR1-2_SLC49-like"/>
</dbReference>
<feature type="domain" description="Major facilitator superfamily (MFS) profile" evidence="6">
    <location>
        <begin position="4"/>
        <end position="147"/>
    </location>
</feature>
<dbReference type="Proteomes" id="UP000002199">
    <property type="component" value="Chromosome"/>
</dbReference>
<evidence type="ECO:0000256" key="5">
    <source>
        <dbReference type="SAM" id="Phobius"/>
    </source>
</evidence>
<dbReference type="SUPFAM" id="SSF103473">
    <property type="entry name" value="MFS general substrate transporter"/>
    <property type="match status" value="1"/>
</dbReference>
<evidence type="ECO:0000256" key="2">
    <source>
        <dbReference type="ARBA" id="ARBA00022692"/>
    </source>
</evidence>
<evidence type="ECO:0000256" key="3">
    <source>
        <dbReference type="ARBA" id="ARBA00022989"/>
    </source>
</evidence>
<dbReference type="PIR" id="G69512">
    <property type="entry name" value="G69512"/>
</dbReference>
<feature type="transmembrane region" description="Helical" evidence="5">
    <location>
        <begin position="46"/>
        <end position="67"/>
    </location>
</feature>
<protein>
    <recommendedName>
        <fullName evidence="6">Major facilitator superfamily (MFS) profile domain-containing protein</fullName>
    </recommendedName>
</protein>
<dbReference type="eggNOG" id="arCOG00130">
    <property type="taxonomic scope" value="Archaea"/>
</dbReference>
<dbReference type="PhylomeDB" id="O28177"/>
<dbReference type="STRING" id="224325.AF_2103"/>
<dbReference type="PROSITE" id="PS50850">
    <property type="entry name" value="MFS"/>
    <property type="match status" value="1"/>
</dbReference>
<accession>O28177</accession>